<keyword evidence="3" id="KW-1185">Reference proteome</keyword>
<sequence>MEIMKISVFLDASSEQTELLDRACFGQPIITFQQDQQWFRLCLEEALYMFYFLKCLKINGYDSCAKNEVELWHLMRSKMEMFPELGKAYSHLRMKNWVALVHSEYAVIVLSDTSDDADGRLRVWSDFHCTT</sequence>
<dbReference type="InterPro" id="IPR006676">
    <property type="entry name" value="tRNA_splic"/>
</dbReference>
<feature type="domain" description="tRNA intron endonuclease N-terminal" evidence="1">
    <location>
        <begin position="7"/>
        <end position="72"/>
    </location>
</feature>
<dbReference type="EMBL" id="BSYO01000006">
    <property type="protein sequence ID" value="GMH06781.1"/>
    <property type="molecule type" value="Genomic_DNA"/>
</dbReference>
<dbReference type="Pfam" id="PF02778">
    <property type="entry name" value="tRNA_int_endo_N"/>
    <property type="match status" value="1"/>
</dbReference>
<dbReference type="GO" id="GO:0000379">
    <property type="term" value="P:tRNA-type intron splice site recognition and cleavage"/>
    <property type="evidence" value="ECO:0007669"/>
    <property type="project" value="TreeGrafter"/>
</dbReference>
<name>A0AAD3XJM0_NEPGR</name>
<dbReference type="PANTHER" id="PTHR21227">
    <property type="entry name" value="TRNA-SPLICING ENDONUCLEASE SUBUNIT SEN2"/>
    <property type="match status" value="1"/>
</dbReference>
<evidence type="ECO:0000259" key="1">
    <source>
        <dbReference type="Pfam" id="PF02778"/>
    </source>
</evidence>
<protein>
    <recommendedName>
        <fullName evidence="1">tRNA intron endonuclease N-terminal domain-containing protein</fullName>
    </recommendedName>
</protein>
<dbReference type="PANTHER" id="PTHR21227:SF0">
    <property type="entry name" value="TRNA-SPLICING ENDONUCLEASE SUBUNIT SEN2"/>
    <property type="match status" value="1"/>
</dbReference>
<dbReference type="GO" id="GO:0000214">
    <property type="term" value="C:tRNA-intron endonuclease complex"/>
    <property type="evidence" value="ECO:0007669"/>
    <property type="project" value="TreeGrafter"/>
</dbReference>
<organism evidence="2 3">
    <name type="scientific">Nepenthes gracilis</name>
    <name type="common">Slender pitcher plant</name>
    <dbReference type="NCBI Taxonomy" id="150966"/>
    <lineage>
        <taxon>Eukaryota</taxon>
        <taxon>Viridiplantae</taxon>
        <taxon>Streptophyta</taxon>
        <taxon>Embryophyta</taxon>
        <taxon>Tracheophyta</taxon>
        <taxon>Spermatophyta</taxon>
        <taxon>Magnoliopsida</taxon>
        <taxon>eudicotyledons</taxon>
        <taxon>Gunneridae</taxon>
        <taxon>Pentapetalae</taxon>
        <taxon>Caryophyllales</taxon>
        <taxon>Nepenthaceae</taxon>
        <taxon>Nepenthes</taxon>
    </lineage>
</organism>
<evidence type="ECO:0000313" key="3">
    <source>
        <dbReference type="Proteomes" id="UP001279734"/>
    </source>
</evidence>
<proteinExistence type="predicted"/>
<dbReference type="AlphaFoldDB" id="A0AAD3XJM0"/>
<dbReference type="Proteomes" id="UP001279734">
    <property type="component" value="Unassembled WGS sequence"/>
</dbReference>
<comment type="caution">
    <text evidence="2">The sequence shown here is derived from an EMBL/GenBank/DDBJ whole genome shotgun (WGS) entry which is preliminary data.</text>
</comment>
<accession>A0AAD3XJM0</accession>
<dbReference type="InterPro" id="IPR006678">
    <property type="entry name" value="tRNA_intron_Endonuc_N"/>
</dbReference>
<dbReference type="GO" id="GO:0000213">
    <property type="term" value="F:tRNA-intron lyase activity"/>
    <property type="evidence" value="ECO:0007669"/>
    <property type="project" value="InterPro"/>
</dbReference>
<reference evidence="2" key="1">
    <citation type="submission" date="2023-05" db="EMBL/GenBank/DDBJ databases">
        <title>Nepenthes gracilis genome sequencing.</title>
        <authorList>
            <person name="Fukushima K."/>
        </authorList>
    </citation>
    <scope>NUCLEOTIDE SEQUENCE</scope>
    <source>
        <strain evidence="2">SING2019-196</strain>
    </source>
</reference>
<evidence type="ECO:0000313" key="2">
    <source>
        <dbReference type="EMBL" id="GMH06781.1"/>
    </source>
</evidence>
<dbReference type="GO" id="GO:0005737">
    <property type="term" value="C:cytoplasm"/>
    <property type="evidence" value="ECO:0007669"/>
    <property type="project" value="TreeGrafter"/>
</dbReference>
<gene>
    <name evidence="2" type="ORF">Nepgr_008621</name>
</gene>